<dbReference type="PROSITE" id="PS50914">
    <property type="entry name" value="BON"/>
    <property type="match status" value="3"/>
</dbReference>
<dbReference type="PANTHER" id="PTHR34606">
    <property type="entry name" value="BON DOMAIN-CONTAINING PROTEIN"/>
    <property type="match status" value="1"/>
</dbReference>
<sequence length="222" mass="23931">MNVEASPRIDGDIRAAVTAELEWTPDIDAAGIGVTVEDGVVSLLGEVADYAERASANRAALRVRDVTAVVNELSIQQNSTPMSENDIGKEVEHALRSTINVPDTVKAEIDGHAVTLTGQVEWDFQRRAAARSVQYLRGVHSIDNRLNLTSRAAAADTADRVRNTIVRNSLLGVEAVTVDAEGDKVTLTGTVRSWAARRQADLAAWSSPHVTEVYNHILAKSP</sequence>
<dbReference type="AlphaFoldDB" id="A0A502E7N9"/>
<dbReference type="PANTHER" id="PTHR34606:SF4">
    <property type="entry name" value="OUTER MEMBRANE LIPOPROTEIN DOLP"/>
    <property type="match status" value="1"/>
</dbReference>
<dbReference type="RefSeq" id="WP_140693762.1">
    <property type="nucleotide sequence ID" value="NZ_RCZG01000007.1"/>
</dbReference>
<keyword evidence="4" id="KW-1185">Reference proteome</keyword>
<dbReference type="Gene3D" id="3.30.1340.30">
    <property type="match status" value="3"/>
</dbReference>
<reference evidence="3 4" key="1">
    <citation type="journal article" date="2019" name="Environ. Microbiol.">
        <title>Species interactions and distinct microbial communities in high Arctic permafrost affected cryosols are associated with the CH4 and CO2 gas fluxes.</title>
        <authorList>
            <person name="Altshuler I."/>
            <person name="Hamel J."/>
            <person name="Turney S."/>
            <person name="Magnuson E."/>
            <person name="Levesque R."/>
            <person name="Greer C."/>
            <person name="Whyte L.G."/>
        </authorList>
    </citation>
    <scope>NUCLEOTIDE SEQUENCE [LARGE SCALE GENOMIC DNA]</scope>
    <source>
        <strain evidence="3 4">S5.20</strain>
    </source>
</reference>
<dbReference type="Pfam" id="PF04972">
    <property type="entry name" value="BON"/>
    <property type="match status" value="3"/>
</dbReference>
<feature type="domain" description="BON" evidence="2">
    <location>
        <begin position="83"/>
        <end position="150"/>
    </location>
</feature>
<proteinExistence type="predicted"/>
<evidence type="ECO:0000259" key="2">
    <source>
        <dbReference type="PROSITE" id="PS50914"/>
    </source>
</evidence>
<name>A0A502E7N9_9MYCO</name>
<keyword evidence="1" id="KW-0732">Signal</keyword>
<feature type="domain" description="BON" evidence="2">
    <location>
        <begin position="153"/>
        <end position="221"/>
    </location>
</feature>
<gene>
    <name evidence="3" type="ORF">EAH80_18065</name>
</gene>
<dbReference type="EMBL" id="RCZG01000007">
    <property type="protein sequence ID" value="TPG32872.1"/>
    <property type="molecule type" value="Genomic_DNA"/>
</dbReference>
<feature type="domain" description="BON" evidence="2">
    <location>
        <begin position="9"/>
        <end position="77"/>
    </location>
</feature>
<protein>
    <submittedName>
        <fullName evidence="3">BON domain-containing protein</fullName>
    </submittedName>
</protein>
<dbReference type="OrthoDB" id="870892at2"/>
<dbReference type="InterPro" id="IPR007055">
    <property type="entry name" value="BON_dom"/>
</dbReference>
<comment type="caution">
    <text evidence="3">The sequence shown here is derived from an EMBL/GenBank/DDBJ whole genome shotgun (WGS) entry which is preliminary data.</text>
</comment>
<accession>A0A502E7N9</accession>
<evidence type="ECO:0000313" key="3">
    <source>
        <dbReference type="EMBL" id="TPG32872.1"/>
    </source>
</evidence>
<evidence type="ECO:0000313" key="4">
    <source>
        <dbReference type="Proteomes" id="UP000320095"/>
    </source>
</evidence>
<dbReference type="SMART" id="SM00749">
    <property type="entry name" value="BON"/>
    <property type="match status" value="3"/>
</dbReference>
<dbReference type="InterPro" id="IPR014004">
    <property type="entry name" value="Transpt-assoc_nodulatn_dom_bac"/>
</dbReference>
<organism evidence="3 4">
    <name type="scientific">Mycolicibacterium hodleri</name>
    <dbReference type="NCBI Taxonomy" id="49897"/>
    <lineage>
        <taxon>Bacteria</taxon>
        <taxon>Bacillati</taxon>
        <taxon>Actinomycetota</taxon>
        <taxon>Actinomycetes</taxon>
        <taxon>Mycobacteriales</taxon>
        <taxon>Mycobacteriaceae</taxon>
        <taxon>Mycolicibacterium</taxon>
    </lineage>
</organism>
<evidence type="ECO:0000256" key="1">
    <source>
        <dbReference type="ARBA" id="ARBA00022729"/>
    </source>
</evidence>
<dbReference type="Proteomes" id="UP000320095">
    <property type="component" value="Unassembled WGS sequence"/>
</dbReference>
<dbReference type="InterPro" id="IPR051686">
    <property type="entry name" value="Lipoprotein_DolP"/>
</dbReference>